<gene>
    <name evidence="4" type="ORF">Phou_073020</name>
</gene>
<proteinExistence type="predicted"/>
<protein>
    <recommendedName>
        <fullName evidence="3">Alcohol dehydrogenase-like N-terminal domain-containing protein</fullName>
    </recommendedName>
</protein>
<feature type="domain" description="Alcohol dehydrogenase-like N-terminal" evidence="3">
    <location>
        <begin position="23"/>
        <end position="56"/>
    </location>
</feature>
<comment type="caution">
    <text evidence="4">The sequence shown here is derived from an EMBL/GenBank/DDBJ whole genome shotgun (WGS) entry which is preliminary data.</text>
</comment>
<dbReference type="Gene3D" id="3.90.180.10">
    <property type="entry name" value="Medium-chain alcohol dehydrogenases, catalytic domain"/>
    <property type="match status" value="1"/>
</dbReference>
<dbReference type="PANTHER" id="PTHR43401:SF5">
    <property type="entry name" value="ALCOHOL DEHYDROGENASE-RELATED"/>
    <property type="match status" value="1"/>
</dbReference>
<dbReference type="GO" id="GO:0016491">
    <property type="term" value="F:oxidoreductase activity"/>
    <property type="evidence" value="ECO:0007669"/>
    <property type="project" value="UniProtKB-KW"/>
</dbReference>
<comment type="cofactor">
    <cofactor evidence="1">
        <name>Zn(2+)</name>
        <dbReference type="ChEBI" id="CHEBI:29105"/>
    </cofactor>
</comment>
<evidence type="ECO:0000313" key="5">
    <source>
        <dbReference type="Proteomes" id="UP000482800"/>
    </source>
</evidence>
<evidence type="ECO:0000313" key="4">
    <source>
        <dbReference type="EMBL" id="GFJ83122.1"/>
    </source>
</evidence>
<dbReference type="InterPro" id="IPR013154">
    <property type="entry name" value="ADH-like_N"/>
</dbReference>
<evidence type="ECO:0000259" key="3">
    <source>
        <dbReference type="Pfam" id="PF08240"/>
    </source>
</evidence>
<dbReference type="RefSeq" id="WP_308784717.1">
    <property type="nucleotide sequence ID" value="NZ_BLPF01000003.1"/>
</dbReference>
<dbReference type="Pfam" id="PF08240">
    <property type="entry name" value="ADH_N"/>
    <property type="match status" value="1"/>
</dbReference>
<dbReference type="InterPro" id="IPR050129">
    <property type="entry name" value="Zn_alcohol_dh"/>
</dbReference>
<dbReference type="SUPFAM" id="SSF50129">
    <property type="entry name" value="GroES-like"/>
    <property type="match status" value="1"/>
</dbReference>
<dbReference type="Proteomes" id="UP000482800">
    <property type="component" value="Unassembled WGS sequence"/>
</dbReference>
<keyword evidence="2" id="KW-0560">Oxidoreductase</keyword>
<reference evidence="4 5" key="2">
    <citation type="submission" date="2020-03" db="EMBL/GenBank/DDBJ databases">
        <authorList>
            <person name="Ichikawa N."/>
            <person name="Kimura A."/>
            <person name="Kitahashi Y."/>
            <person name="Uohara A."/>
        </authorList>
    </citation>
    <scope>NUCLEOTIDE SEQUENCE [LARGE SCALE GENOMIC DNA]</scope>
    <source>
        <strain evidence="4 5">NBRC 108639</strain>
    </source>
</reference>
<dbReference type="InterPro" id="IPR011032">
    <property type="entry name" value="GroES-like_sf"/>
</dbReference>
<evidence type="ECO:0000256" key="1">
    <source>
        <dbReference type="ARBA" id="ARBA00001947"/>
    </source>
</evidence>
<dbReference type="EMBL" id="BLPF01000003">
    <property type="protein sequence ID" value="GFJ83122.1"/>
    <property type="molecule type" value="Genomic_DNA"/>
</dbReference>
<dbReference type="AlphaFoldDB" id="A0A6V8KCZ1"/>
<sequence>MKAAVVVTPGQIAIEKVPDPTPGPRDVVVEVAGCGICGTDLHIMDGEFAPAYPIVPATSSPAASWRWAAR</sequence>
<reference evidence="4 5" key="1">
    <citation type="submission" date="2020-03" db="EMBL/GenBank/DDBJ databases">
        <title>Whole genome shotgun sequence of Phytohabitans houttuyneae NBRC 108639.</title>
        <authorList>
            <person name="Komaki H."/>
            <person name="Tamura T."/>
        </authorList>
    </citation>
    <scope>NUCLEOTIDE SEQUENCE [LARGE SCALE GENOMIC DNA]</scope>
    <source>
        <strain evidence="4 5">NBRC 108639</strain>
    </source>
</reference>
<name>A0A6V8KCZ1_9ACTN</name>
<evidence type="ECO:0000256" key="2">
    <source>
        <dbReference type="ARBA" id="ARBA00023002"/>
    </source>
</evidence>
<organism evidence="4 5">
    <name type="scientific">Phytohabitans houttuyneae</name>
    <dbReference type="NCBI Taxonomy" id="1076126"/>
    <lineage>
        <taxon>Bacteria</taxon>
        <taxon>Bacillati</taxon>
        <taxon>Actinomycetota</taxon>
        <taxon>Actinomycetes</taxon>
        <taxon>Micromonosporales</taxon>
        <taxon>Micromonosporaceae</taxon>
    </lineage>
</organism>
<accession>A0A6V8KCZ1</accession>
<dbReference type="PANTHER" id="PTHR43401">
    <property type="entry name" value="L-THREONINE 3-DEHYDROGENASE"/>
    <property type="match status" value="1"/>
</dbReference>
<keyword evidence="5" id="KW-1185">Reference proteome</keyword>